<dbReference type="EMBL" id="BGPR01002075">
    <property type="protein sequence ID" value="GBM67302.1"/>
    <property type="molecule type" value="Genomic_DNA"/>
</dbReference>
<dbReference type="Proteomes" id="UP000499080">
    <property type="component" value="Unassembled WGS sequence"/>
</dbReference>
<name>A0A4Y2HPV6_ARAVE</name>
<dbReference type="OrthoDB" id="8063408at2759"/>
<accession>A0A4Y2HPV6</accession>
<gene>
    <name evidence="1" type="ORF">AVEN_37082_1</name>
</gene>
<dbReference type="AlphaFoldDB" id="A0A4Y2HPV6"/>
<reference evidence="1 2" key="1">
    <citation type="journal article" date="2019" name="Sci. Rep.">
        <title>Orb-weaving spider Araneus ventricosus genome elucidates the spidroin gene catalogue.</title>
        <authorList>
            <person name="Kono N."/>
            <person name="Nakamura H."/>
            <person name="Ohtoshi R."/>
            <person name="Moran D.A.P."/>
            <person name="Shinohara A."/>
            <person name="Yoshida Y."/>
            <person name="Fujiwara M."/>
            <person name="Mori M."/>
            <person name="Tomita M."/>
            <person name="Arakawa K."/>
        </authorList>
    </citation>
    <scope>NUCLEOTIDE SEQUENCE [LARGE SCALE GENOMIC DNA]</scope>
</reference>
<protein>
    <submittedName>
        <fullName evidence="1">Uncharacterized protein</fullName>
    </submittedName>
</protein>
<keyword evidence="2" id="KW-1185">Reference proteome</keyword>
<evidence type="ECO:0000313" key="1">
    <source>
        <dbReference type="EMBL" id="GBM67302.1"/>
    </source>
</evidence>
<dbReference type="PANTHER" id="PTHR46114:SF1">
    <property type="entry name" value="ZAD DOMAIN-CONTAINING PROTEIN"/>
    <property type="match status" value="1"/>
</dbReference>
<organism evidence="1 2">
    <name type="scientific">Araneus ventricosus</name>
    <name type="common">Orbweaver spider</name>
    <name type="synonym">Epeira ventricosa</name>
    <dbReference type="NCBI Taxonomy" id="182803"/>
    <lineage>
        <taxon>Eukaryota</taxon>
        <taxon>Metazoa</taxon>
        <taxon>Ecdysozoa</taxon>
        <taxon>Arthropoda</taxon>
        <taxon>Chelicerata</taxon>
        <taxon>Arachnida</taxon>
        <taxon>Araneae</taxon>
        <taxon>Araneomorphae</taxon>
        <taxon>Entelegynae</taxon>
        <taxon>Araneoidea</taxon>
        <taxon>Araneidae</taxon>
        <taxon>Araneus</taxon>
    </lineage>
</organism>
<comment type="caution">
    <text evidence="1">The sequence shown here is derived from an EMBL/GenBank/DDBJ whole genome shotgun (WGS) entry which is preliminary data.</text>
</comment>
<evidence type="ECO:0000313" key="2">
    <source>
        <dbReference type="Proteomes" id="UP000499080"/>
    </source>
</evidence>
<proteinExistence type="predicted"/>
<sequence length="118" mass="13445">MKQFVKALDKEGSCFKRLLHALPKLSVAKAKEGVFVRPNTRKLIKDEKFEACMTKVKNEAWSSFKEVVLGNYKDANLKQVVQSMLENFKKLGCSCNLKVHFLMCHLDYFPETLGAASE</sequence>
<dbReference type="PANTHER" id="PTHR46114">
    <property type="entry name" value="APPLE DOMAIN-CONTAINING PROTEIN"/>
    <property type="match status" value="1"/>
</dbReference>